<sequence>MSFFKIYKASAGSGKTYSITREYLLLILKEPQKYSNILAVTFTNKATSEMKNRILQELCIIAKGDKSDHLDEISKKLEKPKTYLQKVANTILVKILKDYSRFSVATIDSFFQKVIRSFSREVQLHAAYNPELNHKQILGEAIDRLFLEVDHNKPLKQWLLQYANDRIEQGKKWNFRDELEKKGNLIFQEDFKNFGPDIIDKLRDREFLDHYIQSLRSLIDAYESHLKEVATKAVKLIVDSDIDPKHFKYGKTGVIGIFYKIVDKQDYYAEPGVRALNAQDNLDGWYSATKTAGIKQSIEQLYMDGLNDYLNDIISFIEIQLPQVNTAKLILPQLRGIGVMMDISKHVSEISKEKNLLLLSDSSQLLLSVIEDDSAPFVFEKMGETFKHFMLDEFQDTSKLQWQNFFPLINNALSEANFSMVVGDVKQSIYRWRNSDWQLLAKKVPQDLRQYEPEDVTLGTNWRSTKNVITFNNTLFRYGSEIVQNDFNQEVETKPIEQDTKEDFKRRISEAYEDQFQKYSGKKNNEGLVSIDFFESTETDDSRSLAMNALLENIANYKAMGYQYGDMSILVRKGAHGNEVANRLMAHASETGNKELKVVSNDSLYIVNALTVQFILHALRYLIDPNTLEYASMRGLFFRFIFPLLDQGTQNLIQTNNQDGQLSLLLDQDSHFPSENDEIFNQKDLCYFRYFDDFFEHKSVESLKFRPLYELIELLIHYFHLEDIHNEWPYIQSFLDSILEYSRMESADIASFLEWWDQDGKQKTLVLSEDIDAIKIYTIHKSKGLEFKVVMIPFCDWDLYPDSRLSNILWCKTEQQPFAELSTIPVQYSTLMSKSLFAPYYYQEKIMGAIDNLNLLYVALTRAEEALWLGIPMKKKKSKGLSNIGDLLLMMNQNMPALDSDDKEKFIDLGDYYDPENMRFEYGKSPQNLSVHNEETPVKVSKGFPDAVSATIPEIYIGNYIDKISIRKNSEMFFEIDPTDRSQKINYGTMVHNILEKTANIKEIESRVKALYYEGALTKVEMEELSLVLKESLELEIVKPWFNGTYQVINERQIIRNKKQGNHRPDRIMLQKDQAIVVDYKTGEHDNKHKKQVQGYMEDLSAMGFKNVKGYLWYVMNKEVVEIK</sequence>
<accession>A0AC61NGT9</accession>
<organism evidence="1 2">
    <name type="scientific">Halosquirtibacter laminarini</name>
    <dbReference type="NCBI Taxonomy" id="3374600"/>
    <lineage>
        <taxon>Bacteria</taxon>
        <taxon>Pseudomonadati</taxon>
        <taxon>Bacteroidota</taxon>
        <taxon>Bacteroidia</taxon>
        <taxon>Marinilabiliales</taxon>
        <taxon>Prolixibacteraceae</taxon>
        <taxon>Halosquirtibacter</taxon>
    </lineage>
</organism>
<name>A0AC61NGT9_9BACT</name>
<dbReference type="EMBL" id="CP081303">
    <property type="protein sequence ID" value="QZE14863.1"/>
    <property type="molecule type" value="Genomic_DNA"/>
</dbReference>
<proteinExistence type="predicted"/>
<dbReference type="Proteomes" id="UP000826212">
    <property type="component" value="Chromosome"/>
</dbReference>
<keyword evidence="2" id="KW-1185">Reference proteome</keyword>
<protein>
    <submittedName>
        <fullName evidence="1">UvrD-helicase domain-containing protein</fullName>
    </submittedName>
</protein>
<evidence type="ECO:0000313" key="1">
    <source>
        <dbReference type="EMBL" id="QZE14863.1"/>
    </source>
</evidence>
<reference evidence="1" key="1">
    <citation type="submission" date="2021-08" db="EMBL/GenBank/DDBJ databases">
        <title>Novel anaerobic bacterium isolated from sea squirt in East Sea, Republic of Korea.</title>
        <authorList>
            <person name="Nguyen T.H."/>
            <person name="Li Z."/>
            <person name="Lee Y.-J."/>
            <person name="Ko J."/>
            <person name="Kim S.-G."/>
        </authorList>
    </citation>
    <scope>NUCLEOTIDE SEQUENCE</scope>
    <source>
        <strain evidence="1">KCTC 25031</strain>
    </source>
</reference>
<evidence type="ECO:0000313" key="2">
    <source>
        <dbReference type="Proteomes" id="UP000826212"/>
    </source>
</evidence>
<gene>
    <name evidence="1" type="ORF">K4L44_03105</name>
</gene>